<dbReference type="Proteomes" id="UP000250266">
    <property type="component" value="Unassembled WGS sequence"/>
</dbReference>
<feature type="domain" description="Cryptic loci regulator 2 C-terminal" evidence="2">
    <location>
        <begin position="382"/>
        <end position="507"/>
    </location>
</feature>
<accession>A0A8E2E0G8</accession>
<dbReference type="InterPro" id="IPR038986">
    <property type="entry name" value="Clr2"/>
</dbReference>
<evidence type="ECO:0000256" key="1">
    <source>
        <dbReference type="SAM" id="MobiDB-lite"/>
    </source>
</evidence>
<name>A0A8E2E0G8_9PEZI</name>
<evidence type="ECO:0000313" key="4">
    <source>
        <dbReference type="EMBL" id="OCK75072.1"/>
    </source>
</evidence>
<proteinExistence type="predicted"/>
<dbReference type="AlphaFoldDB" id="A0A8E2E0G8"/>
<dbReference type="PANTHER" id="PTHR38046:SF1">
    <property type="entry name" value="CRYPTIC LOCI REGULATOR 2"/>
    <property type="match status" value="1"/>
</dbReference>
<sequence>MATRTVIVPIRPGSDGDATHRPDSSTYTLVDPPMQYLEKIGQLWMESRNEAHPGVRYVLDRLPTGYALYQKPRTNDPKHIDRWLYGHPTHKYFDSTIRFFPHFKHLMDHGDGTGCLCTVCQTKGGGSIPRMLTNVDPKPKPSFQSEQITQFFPVPKQRGRPKSVGPAVDIGRVDDEGTPDVYRNLIDKLRRVGSLDQEIEETMSLDWRAERKLITKSLAKISEQPAWVPRIAEIVLFVKRLAENEEICRNGQSGEYRIYNDQTKEFTRFPRWEAGVVSQPAAEAVTMKDLVLETRKEFDVNYSGFRIEPLPKPNCDDKALSKQYKYVPLHFTRPFVFWREFLKGVPEDEWHPTIKHAFTAMSSFSLLEKYRFKGIWPSASIWCKGIYIGSELIVVGDVVRLMPQSDNSACTDVLQVSYIKLQLSNLDKANDNDYDDKHPFNSAVHITGKAWTLDHSRSPSGGWLTANKGPDESIPTIMKGYNKWYPRHGPEKLIEVPFSRILGRCFEAAAMYLWLPPAKSVNDKKSLEPNLSEGLEGIRYMRTYSSEQDKRITDRHGKRWYWGDSRTDALDLETLNGYEVGRYDKTRDPNNWRKLIKVMEGVADEKERMALKQSTLEQRPLRGYLVSSNLVRSAFQDINSGTDEVDSTRESSVVPQKRSHTMASSSGSEGVQLIESDEEEDEDSGERDDRGDVMMTDAGQKRV</sequence>
<dbReference type="GO" id="GO:0033553">
    <property type="term" value="C:rDNA heterochromatin"/>
    <property type="evidence" value="ECO:0007669"/>
    <property type="project" value="TreeGrafter"/>
</dbReference>
<dbReference type="Pfam" id="PF16761">
    <property type="entry name" value="Clr2_transil"/>
    <property type="match status" value="1"/>
</dbReference>
<dbReference type="OrthoDB" id="438224at2759"/>
<evidence type="ECO:0008006" key="6">
    <source>
        <dbReference type="Google" id="ProtNLM"/>
    </source>
</evidence>
<gene>
    <name evidence="4" type="ORF">K432DRAFT_409333</name>
</gene>
<evidence type="ECO:0000313" key="5">
    <source>
        <dbReference type="Proteomes" id="UP000250266"/>
    </source>
</evidence>
<dbReference type="PANTHER" id="PTHR38046">
    <property type="entry name" value="CRYPTIC LOCI REGULATOR 2"/>
    <property type="match status" value="1"/>
</dbReference>
<dbReference type="Pfam" id="PF10383">
    <property type="entry name" value="Clr2"/>
    <property type="match status" value="1"/>
</dbReference>
<dbReference type="GO" id="GO:0031934">
    <property type="term" value="C:mating-type region heterochromatin"/>
    <property type="evidence" value="ECO:0007669"/>
    <property type="project" value="TreeGrafter"/>
</dbReference>
<evidence type="ECO:0000259" key="2">
    <source>
        <dbReference type="Pfam" id="PF10383"/>
    </source>
</evidence>
<dbReference type="EMBL" id="KV745368">
    <property type="protein sequence ID" value="OCK75072.1"/>
    <property type="molecule type" value="Genomic_DNA"/>
</dbReference>
<dbReference type="InterPro" id="IPR031915">
    <property type="entry name" value="Clr2_N"/>
</dbReference>
<dbReference type="GO" id="GO:0030466">
    <property type="term" value="P:silent mating-type cassette heterochromatin formation"/>
    <property type="evidence" value="ECO:0007669"/>
    <property type="project" value="TreeGrafter"/>
</dbReference>
<dbReference type="GO" id="GO:0070824">
    <property type="term" value="C:SHREC complex"/>
    <property type="evidence" value="ECO:0007669"/>
    <property type="project" value="InterPro"/>
</dbReference>
<keyword evidence="5" id="KW-1185">Reference proteome</keyword>
<organism evidence="4 5">
    <name type="scientific">Lepidopterella palustris CBS 459.81</name>
    <dbReference type="NCBI Taxonomy" id="1314670"/>
    <lineage>
        <taxon>Eukaryota</taxon>
        <taxon>Fungi</taxon>
        <taxon>Dikarya</taxon>
        <taxon>Ascomycota</taxon>
        <taxon>Pezizomycotina</taxon>
        <taxon>Dothideomycetes</taxon>
        <taxon>Pleosporomycetidae</taxon>
        <taxon>Mytilinidiales</taxon>
        <taxon>Argynnaceae</taxon>
        <taxon>Lepidopterella</taxon>
    </lineage>
</organism>
<evidence type="ECO:0000259" key="3">
    <source>
        <dbReference type="Pfam" id="PF16761"/>
    </source>
</evidence>
<reference evidence="4 5" key="1">
    <citation type="journal article" date="2016" name="Nat. Commun.">
        <title>Ectomycorrhizal ecology is imprinted in the genome of the dominant symbiotic fungus Cenococcum geophilum.</title>
        <authorList>
            <consortium name="DOE Joint Genome Institute"/>
            <person name="Peter M."/>
            <person name="Kohler A."/>
            <person name="Ohm R.A."/>
            <person name="Kuo A."/>
            <person name="Krutzmann J."/>
            <person name="Morin E."/>
            <person name="Arend M."/>
            <person name="Barry K.W."/>
            <person name="Binder M."/>
            <person name="Choi C."/>
            <person name="Clum A."/>
            <person name="Copeland A."/>
            <person name="Grisel N."/>
            <person name="Haridas S."/>
            <person name="Kipfer T."/>
            <person name="LaButti K."/>
            <person name="Lindquist E."/>
            <person name="Lipzen A."/>
            <person name="Maire R."/>
            <person name="Meier B."/>
            <person name="Mihaltcheva S."/>
            <person name="Molinier V."/>
            <person name="Murat C."/>
            <person name="Poggeler S."/>
            <person name="Quandt C.A."/>
            <person name="Sperisen C."/>
            <person name="Tritt A."/>
            <person name="Tisserant E."/>
            <person name="Crous P.W."/>
            <person name="Henrissat B."/>
            <person name="Nehls U."/>
            <person name="Egli S."/>
            <person name="Spatafora J.W."/>
            <person name="Grigoriev I.V."/>
            <person name="Martin F.M."/>
        </authorList>
    </citation>
    <scope>NUCLEOTIDE SEQUENCE [LARGE SCALE GENOMIC DNA]</scope>
    <source>
        <strain evidence="4 5">CBS 459.81</strain>
    </source>
</reference>
<feature type="domain" description="Cryptic loci regulator 2 N-terminal" evidence="3">
    <location>
        <begin position="57"/>
        <end position="120"/>
    </location>
</feature>
<feature type="compositionally biased region" description="Acidic residues" evidence="1">
    <location>
        <begin position="675"/>
        <end position="686"/>
    </location>
</feature>
<dbReference type="InterPro" id="IPR018839">
    <property type="entry name" value="Tscrpt-silencing_Clr2_C"/>
</dbReference>
<feature type="region of interest" description="Disordered" evidence="1">
    <location>
        <begin position="641"/>
        <end position="703"/>
    </location>
</feature>
<protein>
    <recommendedName>
        <fullName evidence="6">Cryptic loci regulator 2 N-terminal domain-containing protein</fullName>
    </recommendedName>
</protein>